<accession>A0A8K0N739</accession>
<reference evidence="4" key="1">
    <citation type="journal article" date="2017" name="Gigascience">
        <title>The genome draft of coconut (Cocos nucifera).</title>
        <authorList>
            <person name="Xiao Y."/>
            <person name="Xu P."/>
            <person name="Fan H."/>
            <person name="Baudouin L."/>
            <person name="Xia W."/>
            <person name="Bocs S."/>
            <person name="Xu J."/>
            <person name="Li Q."/>
            <person name="Guo A."/>
            <person name="Zhou L."/>
            <person name="Li J."/>
            <person name="Wu Y."/>
            <person name="Ma Z."/>
            <person name="Armero A."/>
            <person name="Issali A.E."/>
            <person name="Liu N."/>
            <person name="Peng M."/>
            <person name="Yang Y."/>
        </authorList>
    </citation>
    <scope>NUCLEOTIDE SEQUENCE</scope>
    <source>
        <tissue evidence="4">Spear leaf of Hainan Tall coconut</tissue>
    </source>
</reference>
<keyword evidence="4" id="KW-0645">Protease</keyword>
<evidence type="ECO:0000256" key="2">
    <source>
        <dbReference type="RuleBase" id="RU003567"/>
    </source>
</evidence>
<evidence type="ECO:0000256" key="3">
    <source>
        <dbReference type="SAM" id="MobiDB-lite"/>
    </source>
</evidence>
<dbReference type="InterPro" id="IPR029045">
    <property type="entry name" value="ClpP/crotonase-like_dom_sf"/>
</dbReference>
<dbReference type="Proteomes" id="UP000797356">
    <property type="component" value="Chromosome 9"/>
</dbReference>
<dbReference type="GO" id="GO:0051117">
    <property type="term" value="F:ATPase binding"/>
    <property type="evidence" value="ECO:0007669"/>
    <property type="project" value="TreeGrafter"/>
</dbReference>
<dbReference type="GO" id="GO:0009368">
    <property type="term" value="C:endopeptidase Clp complex"/>
    <property type="evidence" value="ECO:0007669"/>
    <property type="project" value="TreeGrafter"/>
</dbReference>
<dbReference type="PANTHER" id="PTHR10381:SF46">
    <property type="entry name" value="ATP-DEPENDENT CLP PROTEASE PROTEOLYTIC SUBUNIT-RELATED PROTEIN 2, CHLOROPLASTIC"/>
    <property type="match status" value="1"/>
</dbReference>
<dbReference type="CDD" id="cd07017">
    <property type="entry name" value="S14_ClpP_2"/>
    <property type="match status" value="1"/>
</dbReference>
<dbReference type="GO" id="GO:0009536">
    <property type="term" value="C:plastid"/>
    <property type="evidence" value="ECO:0007669"/>
    <property type="project" value="UniProtKB-ARBA"/>
</dbReference>
<dbReference type="EMBL" id="CM017880">
    <property type="protein sequence ID" value="KAG1360738.1"/>
    <property type="molecule type" value="Genomic_DNA"/>
</dbReference>
<keyword evidence="5" id="KW-1185">Reference proteome</keyword>
<dbReference type="Gene3D" id="3.90.226.10">
    <property type="entry name" value="2-enoyl-CoA Hydratase, Chain A, domain 1"/>
    <property type="match status" value="1"/>
</dbReference>
<keyword evidence="4" id="KW-0378">Hydrolase</keyword>
<dbReference type="PANTHER" id="PTHR10381">
    <property type="entry name" value="ATP-DEPENDENT CLP PROTEASE PROTEOLYTIC SUBUNIT"/>
    <property type="match status" value="1"/>
</dbReference>
<dbReference type="AlphaFoldDB" id="A0A8K0N739"/>
<comment type="caution">
    <text evidence="4">The sequence shown here is derived from an EMBL/GenBank/DDBJ whole genome shotgun (WGS) entry which is preliminary data.</text>
</comment>
<dbReference type="SUPFAM" id="SSF52096">
    <property type="entry name" value="ClpP/crotonase"/>
    <property type="match status" value="1"/>
</dbReference>
<dbReference type="Pfam" id="PF00574">
    <property type="entry name" value="CLP_protease"/>
    <property type="match status" value="1"/>
</dbReference>
<evidence type="ECO:0000313" key="5">
    <source>
        <dbReference type="Proteomes" id="UP000797356"/>
    </source>
</evidence>
<reference evidence="4" key="2">
    <citation type="submission" date="2019-07" db="EMBL/GenBank/DDBJ databases">
        <authorList>
            <person name="Yang Y."/>
            <person name="Bocs S."/>
            <person name="Baudouin L."/>
        </authorList>
    </citation>
    <scope>NUCLEOTIDE SEQUENCE</scope>
    <source>
        <tissue evidence="4">Spear leaf of Hainan Tall coconut</tissue>
    </source>
</reference>
<name>A0A8K0N739_COCNU</name>
<dbReference type="GO" id="GO:0004252">
    <property type="term" value="F:serine-type endopeptidase activity"/>
    <property type="evidence" value="ECO:0007669"/>
    <property type="project" value="InterPro"/>
</dbReference>
<sequence length="295" mass="32096">MIAKIMPMSDSTMRSKKSAIWTGSRPIGKLAEEGLEAGEDDTGKEAIRAKTLLVLDSMVRSRKLAIRTGGRATKKLAERGLKASEGDTDKEAVRGTGIGIIDGEDADSHYRERVIFIGQHIDEEFSNQVLATMLYLDSIESSKKIYLYINGPGGDLTPSMAIYDTMQSLKSPVATQCVGYAYNLAGFLLAAGEKGSRVAMPLCRIALQSPAGAARGQADDIRNEANELLRIKDYLFGELAKKTGQPVEKINKDLSRMKRFNAQEALEYGLIDRVLRPARIKADAPRKEQAGAGLG</sequence>
<gene>
    <name evidence="4" type="ORF">COCNU_09G002010</name>
</gene>
<dbReference type="GO" id="GO:0006515">
    <property type="term" value="P:protein quality control for misfolded or incompletely synthesized proteins"/>
    <property type="evidence" value="ECO:0007669"/>
    <property type="project" value="TreeGrafter"/>
</dbReference>
<dbReference type="InterPro" id="IPR001907">
    <property type="entry name" value="ClpP"/>
</dbReference>
<comment type="similarity">
    <text evidence="1 2">Belongs to the peptidase S14 family.</text>
</comment>
<dbReference type="GO" id="GO:0004176">
    <property type="term" value="F:ATP-dependent peptidase activity"/>
    <property type="evidence" value="ECO:0007669"/>
    <property type="project" value="InterPro"/>
</dbReference>
<organism evidence="4 5">
    <name type="scientific">Cocos nucifera</name>
    <name type="common">Coconut palm</name>
    <dbReference type="NCBI Taxonomy" id="13894"/>
    <lineage>
        <taxon>Eukaryota</taxon>
        <taxon>Viridiplantae</taxon>
        <taxon>Streptophyta</taxon>
        <taxon>Embryophyta</taxon>
        <taxon>Tracheophyta</taxon>
        <taxon>Spermatophyta</taxon>
        <taxon>Magnoliopsida</taxon>
        <taxon>Liliopsida</taxon>
        <taxon>Arecaceae</taxon>
        <taxon>Arecoideae</taxon>
        <taxon>Cocoseae</taxon>
        <taxon>Attaleinae</taxon>
        <taxon>Cocos</taxon>
    </lineage>
</organism>
<protein>
    <recommendedName>
        <fullName evidence="2">ATP-dependent Clp protease proteolytic subunit</fullName>
    </recommendedName>
</protein>
<dbReference type="PRINTS" id="PR00127">
    <property type="entry name" value="CLPPROTEASEP"/>
</dbReference>
<feature type="region of interest" description="Disordered" evidence="3">
    <location>
        <begin position="1"/>
        <end position="20"/>
    </location>
</feature>
<dbReference type="OrthoDB" id="2017408at2759"/>
<proteinExistence type="inferred from homology"/>
<evidence type="ECO:0000313" key="4">
    <source>
        <dbReference type="EMBL" id="KAG1360738.1"/>
    </source>
</evidence>
<evidence type="ECO:0000256" key="1">
    <source>
        <dbReference type="ARBA" id="ARBA00007039"/>
    </source>
</evidence>
<dbReference type="InterPro" id="IPR023562">
    <property type="entry name" value="ClpP/TepA"/>
</dbReference>